<comment type="caution">
    <text evidence="1">The sequence shown here is derived from an EMBL/GenBank/DDBJ whole genome shotgun (WGS) entry which is preliminary data.</text>
</comment>
<protein>
    <submittedName>
        <fullName evidence="1">Glycosyltransferase</fullName>
    </submittedName>
</protein>
<evidence type="ECO:0000313" key="2">
    <source>
        <dbReference type="Proteomes" id="UP000706031"/>
    </source>
</evidence>
<evidence type="ECO:0000313" key="1">
    <source>
        <dbReference type="EMBL" id="MBY0206802.1"/>
    </source>
</evidence>
<reference evidence="1 2" key="1">
    <citation type="submission" date="2020-08" db="EMBL/GenBank/DDBJ databases">
        <title>Fungal Genomes of the International Space Station.</title>
        <authorList>
            <person name="Seuylemezian A."/>
            <person name="Singh N.K."/>
            <person name="Wood J."/>
            <person name="Venkateswaran K."/>
        </authorList>
    </citation>
    <scope>NUCLEOTIDE SEQUENCE [LARGE SCALE GENOMIC DNA]</scope>
    <source>
        <strain evidence="1 2">S/N-304-OC-R4</strain>
    </source>
</reference>
<dbReference type="Gene3D" id="3.90.550.10">
    <property type="entry name" value="Spore Coat Polysaccharide Biosynthesis Protein SpsA, Chain A"/>
    <property type="match status" value="1"/>
</dbReference>
<dbReference type="RefSeq" id="WP_221791358.1">
    <property type="nucleotide sequence ID" value="NZ_JACLIC010000050.1"/>
</dbReference>
<accession>A0ABS7KS84</accession>
<keyword evidence="2" id="KW-1185">Reference proteome</keyword>
<dbReference type="EMBL" id="JACLIC010000050">
    <property type="protein sequence ID" value="MBY0206802.1"/>
    <property type="molecule type" value="Genomic_DNA"/>
</dbReference>
<dbReference type="SUPFAM" id="SSF53756">
    <property type="entry name" value="UDP-Glycosyltransferase/glycogen phosphorylase"/>
    <property type="match status" value="1"/>
</dbReference>
<dbReference type="CDD" id="cd00761">
    <property type="entry name" value="Glyco_tranf_GTA_type"/>
    <property type="match status" value="1"/>
</dbReference>
<sequence length="583" mass="67395">MTKNKLTCSIVVGLTGEYSQIHLSLVETLNQFKILPEDMELIIVCDGLFFKTIPFIQSLEYQKNTQLITKEHTCDHLAILFNIGLSKARGELVTFLWPGVKFPLTSLVESLTHFEDNDLTFLYQSVKEGIDNSFISTINYGWLQCRNLISLDGAIFRRDSLINTNGFSEEPYLQKYFEWDIFLELSRVNDFKYTMNKSIEKKWDIYNFPYNKNISLSFSKDEIHRSVLKSRNIKNEDTIKVTITGGYWEPTHNQLCFLNYLETDKGKQNYSWKLVFDFLVNENDIANSDLVIISRGKHPNVLKIIAYCEKHNIPTIYMIDDNWFTVGEDWPIYKSVFSPGKPSYDIFIESLKRCDAVILYSQVLESYIAPYSNNIIRLDINVNLKQFIEIQQRNQSRKLIGYSGSPRFGEAAFEGLKRFVNENADWDILVFGVEVPKTLRSFEGSTRLKFLSFTNYHKYAGKIAALNPDILLAPLDNTMSSKSKCPNKFLEITAAGAVGIYSDIAPYSDVVIHNKTGVLISEEELDDPLTWYNTINNLANNENQRSKIYHNALSFVESYYETEVRYEEFDQAILSILKEKKML</sequence>
<name>A0ABS7KS84_9BACL</name>
<dbReference type="InterPro" id="IPR029044">
    <property type="entry name" value="Nucleotide-diphossugar_trans"/>
</dbReference>
<dbReference type="Proteomes" id="UP000706031">
    <property type="component" value="Unassembled WGS sequence"/>
</dbReference>
<organism evidence="1 2">
    <name type="scientific">Paenibacillus cucumis</name>
    <name type="common">ex Kampfer et al. 2016</name>
    <dbReference type="NCBI Taxonomy" id="1776858"/>
    <lineage>
        <taxon>Bacteria</taxon>
        <taxon>Bacillati</taxon>
        <taxon>Bacillota</taxon>
        <taxon>Bacilli</taxon>
        <taxon>Bacillales</taxon>
        <taxon>Paenibacillaceae</taxon>
        <taxon>Paenibacillus</taxon>
    </lineage>
</organism>
<dbReference type="SUPFAM" id="SSF53448">
    <property type="entry name" value="Nucleotide-diphospho-sugar transferases"/>
    <property type="match status" value="1"/>
</dbReference>
<dbReference type="Gene3D" id="3.40.50.2000">
    <property type="entry name" value="Glycogen Phosphorylase B"/>
    <property type="match status" value="1"/>
</dbReference>
<proteinExistence type="predicted"/>
<gene>
    <name evidence="1" type="ORF">H7T88_26615</name>
</gene>